<dbReference type="OrthoDB" id="4495524at2"/>
<proteinExistence type="predicted"/>
<accession>A6G806</accession>
<sequence>MSGRVGVRRSFLRPSLALSLALGACGDSTGSDDESDDEAGESDTGQTPLPELPPDLCLTPLAVDEPLCNAGLAASPWATSHRGSYAQASSASPAPAPGASLSVDRAEVTGIPVIMTVSAAYEGGERAIWAGVQGLETAIVKLDGESFEVVDLYAPAEREDNPPVVPLGVTGAYTLIDAAGHFVVSRANFVSFYADAEAGVADSGIALAGRVFLPESWLCSPEDVIAGVGLRYDGALVLVTEQGQVILTRGGPEGFDEAATQVFAINGDSCGASPDPDALEIVSNNIAIDERGGIFVVSSEAMYRFDEVGGALGQTWRATYEAEGNTSPVRLGPGSGSTPSLMGTRADEDRFVVLTDGQELMHLVLMWADEVPADWEPIGPDKDPRIACEVPIRFGVPSATASVSEQSVLVRGHAAVVVNNLVDEPTIVEGIAAVQNLVTALESGQADKAPKGIERVDWDPATRTCSTVWANPDVSVPNGIPTMSAATGLIYGVGKRDGAWGIEGVDFATGESRLWGASDTECAGDLSAFGPLAGVPALVEAVEADPQFCENSLYAATTVGIDGAIYTGTLGGLTRYSPDATLTLEASAQAGAGVDQAIDLLARVADSPAEAEGGALPQLELIQRALRQLLEVQALAALDEAGDASVAAAIEQLAIALAEDTALADRDAAIAEALALLQR</sequence>
<comment type="caution">
    <text evidence="2">The sequence shown here is derived from an EMBL/GenBank/DDBJ whole genome shotgun (WGS) entry which is preliminary data.</text>
</comment>
<evidence type="ECO:0000256" key="1">
    <source>
        <dbReference type="SAM" id="MobiDB-lite"/>
    </source>
</evidence>
<dbReference type="EMBL" id="ABCS01000037">
    <property type="protein sequence ID" value="EDM77968.1"/>
    <property type="molecule type" value="Genomic_DNA"/>
</dbReference>
<reference evidence="2 3" key="1">
    <citation type="submission" date="2007-06" db="EMBL/GenBank/DDBJ databases">
        <authorList>
            <person name="Shimkets L."/>
            <person name="Ferriera S."/>
            <person name="Johnson J."/>
            <person name="Kravitz S."/>
            <person name="Beeson K."/>
            <person name="Sutton G."/>
            <person name="Rogers Y.-H."/>
            <person name="Friedman R."/>
            <person name="Frazier M."/>
            <person name="Venter J.C."/>
        </authorList>
    </citation>
    <scope>NUCLEOTIDE SEQUENCE [LARGE SCALE GENOMIC DNA]</scope>
    <source>
        <strain evidence="2 3">SIR-1</strain>
    </source>
</reference>
<protein>
    <recommendedName>
        <fullName evidence="4">Lipoprotein</fullName>
    </recommendedName>
</protein>
<name>A6G806_9BACT</name>
<organism evidence="2 3">
    <name type="scientific">Plesiocystis pacifica SIR-1</name>
    <dbReference type="NCBI Taxonomy" id="391625"/>
    <lineage>
        <taxon>Bacteria</taxon>
        <taxon>Pseudomonadati</taxon>
        <taxon>Myxococcota</taxon>
        <taxon>Polyangia</taxon>
        <taxon>Nannocystales</taxon>
        <taxon>Nannocystaceae</taxon>
        <taxon>Plesiocystis</taxon>
    </lineage>
</organism>
<dbReference type="AlphaFoldDB" id="A6G806"/>
<dbReference type="eggNOG" id="COG1520">
    <property type="taxonomic scope" value="Bacteria"/>
</dbReference>
<feature type="region of interest" description="Disordered" evidence="1">
    <location>
        <begin position="23"/>
        <end position="56"/>
    </location>
</feature>
<keyword evidence="3" id="KW-1185">Reference proteome</keyword>
<feature type="compositionally biased region" description="Acidic residues" evidence="1">
    <location>
        <begin position="30"/>
        <end position="41"/>
    </location>
</feature>
<feature type="region of interest" description="Disordered" evidence="1">
    <location>
        <begin position="324"/>
        <end position="343"/>
    </location>
</feature>
<gene>
    <name evidence="2" type="ORF">PPSIR1_19204</name>
</gene>
<dbReference type="STRING" id="391625.PPSIR1_19204"/>
<dbReference type="RefSeq" id="WP_006972851.1">
    <property type="nucleotide sequence ID" value="NZ_ABCS01000037.1"/>
</dbReference>
<evidence type="ECO:0008006" key="4">
    <source>
        <dbReference type="Google" id="ProtNLM"/>
    </source>
</evidence>
<dbReference type="Proteomes" id="UP000005801">
    <property type="component" value="Unassembled WGS sequence"/>
</dbReference>
<dbReference type="PROSITE" id="PS51257">
    <property type="entry name" value="PROKAR_LIPOPROTEIN"/>
    <property type="match status" value="1"/>
</dbReference>
<evidence type="ECO:0000313" key="2">
    <source>
        <dbReference type="EMBL" id="EDM77968.1"/>
    </source>
</evidence>
<evidence type="ECO:0000313" key="3">
    <source>
        <dbReference type="Proteomes" id="UP000005801"/>
    </source>
</evidence>